<evidence type="ECO:0000256" key="4">
    <source>
        <dbReference type="ARBA" id="ARBA00022679"/>
    </source>
</evidence>
<keyword evidence="7 8" id="KW-0067">ATP-binding</keyword>
<dbReference type="PROSITE" id="PS50011">
    <property type="entry name" value="PROTEIN_KINASE_DOM"/>
    <property type="match status" value="1"/>
</dbReference>
<evidence type="ECO:0000256" key="2">
    <source>
        <dbReference type="ARBA" id="ARBA00022490"/>
    </source>
</evidence>
<keyword evidence="4" id="KW-0808">Transferase</keyword>
<evidence type="ECO:0000259" key="10">
    <source>
        <dbReference type="PROSITE" id="PS50053"/>
    </source>
</evidence>
<reference evidence="12 13" key="1">
    <citation type="submission" date="2025-05" db="UniProtKB">
        <authorList>
            <consortium name="RefSeq"/>
        </authorList>
    </citation>
    <scope>IDENTIFICATION</scope>
</reference>
<name>A0ABM1EKA1_PRICU</name>
<keyword evidence="3" id="KW-0723">Serine/threonine-protein kinase</keyword>
<dbReference type="SUPFAM" id="SSF56112">
    <property type="entry name" value="Protein kinase-like (PK-like)"/>
    <property type="match status" value="1"/>
</dbReference>
<dbReference type="Gene3D" id="3.10.20.90">
    <property type="entry name" value="Phosphatidylinositol 3-kinase Catalytic Subunit, Chain A, domain 1"/>
    <property type="match status" value="1"/>
</dbReference>
<gene>
    <name evidence="12 13" type="primary">LOC106813083</name>
</gene>
<keyword evidence="11" id="KW-1185">Reference proteome</keyword>
<dbReference type="InterPro" id="IPR029071">
    <property type="entry name" value="Ubiquitin-like_domsf"/>
</dbReference>
<dbReference type="InterPro" id="IPR000719">
    <property type="entry name" value="Prot_kinase_dom"/>
</dbReference>
<feature type="domain" description="Ubiquitin-like" evidence="10">
    <location>
        <begin position="312"/>
        <end position="364"/>
    </location>
</feature>
<dbReference type="PANTHER" id="PTHR22969">
    <property type="entry name" value="IKB KINASE"/>
    <property type="match status" value="1"/>
</dbReference>
<dbReference type="CDD" id="cd12219">
    <property type="entry name" value="Ubl_TBK1_like"/>
    <property type="match status" value="1"/>
</dbReference>
<keyword evidence="6" id="KW-0418">Kinase</keyword>
<evidence type="ECO:0000313" key="13">
    <source>
        <dbReference type="RefSeq" id="XP_014672622.1"/>
    </source>
</evidence>
<evidence type="ECO:0000256" key="5">
    <source>
        <dbReference type="ARBA" id="ARBA00022741"/>
    </source>
</evidence>
<evidence type="ECO:0000256" key="3">
    <source>
        <dbReference type="ARBA" id="ARBA00022527"/>
    </source>
</evidence>
<dbReference type="Gene3D" id="1.10.510.10">
    <property type="entry name" value="Transferase(Phosphotransferase) domain 1"/>
    <property type="match status" value="1"/>
</dbReference>
<dbReference type="Pfam" id="PF18394">
    <property type="entry name" value="TBK1_CCD1"/>
    <property type="match status" value="1"/>
</dbReference>
<dbReference type="InterPro" id="IPR000626">
    <property type="entry name" value="Ubiquitin-like_dom"/>
</dbReference>
<comment type="subcellular location">
    <subcellularLocation>
        <location evidence="1">Cytoplasm</location>
    </subcellularLocation>
</comment>
<evidence type="ECO:0000313" key="11">
    <source>
        <dbReference type="Proteomes" id="UP000695022"/>
    </source>
</evidence>
<feature type="domain" description="Protein kinase" evidence="9">
    <location>
        <begin position="13"/>
        <end position="302"/>
    </location>
</feature>
<dbReference type="InterPro" id="IPR041087">
    <property type="entry name" value="TBK1_ULD"/>
</dbReference>
<accession>A0ABM1EKA1</accession>
<dbReference type="GeneID" id="106813083"/>
<dbReference type="InterPro" id="IPR011009">
    <property type="entry name" value="Kinase-like_dom_sf"/>
</dbReference>
<dbReference type="SMART" id="SM00220">
    <property type="entry name" value="S_TKc"/>
    <property type="match status" value="1"/>
</dbReference>
<evidence type="ECO:0000256" key="8">
    <source>
        <dbReference type="PROSITE-ProRule" id="PRU10141"/>
    </source>
</evidence>
<feature type="binding site" evidence="8">
    <location>
        <position position="42"/>
    </location>
    <ligand>
        <name>ATP</name>
        <dbReference type="ChEBI" id="CHEBI:30616"/>
    </ligand>
</feature>
<proteinExistence type="predicted"/>
<dbReference type="RefSeq" id="XP_014672621.1">
    <property type="nucleotide sequence ID" value="XM_014817135.1"/>
</dbReference>
<dbReference type="Gene3D" id="1.20.1270.420">
    <property type="match status" value="1"/>
</dbReference>
<dbReference type="Pfam" id="PF18396">
    <property type="entry name" value="TBK1_ULD"/>
    <property type="match status" value="1"/>
</dbReference>
<dbReference type="SUPFAM" id="SSF54236">
    <property type="entry name" value="Ubiquitin-like"/>
    <property type="match status" value="1"/>
</dbReference>
<dbReference type="Pfam" id="PF00069">
    <property type="entry name" value="Pkinase"/>
    <property type="match status" value="1"/>
</dbReference>
<dbReference type="InterPro" id="IPR051180">
    <property type="entry name" value="IKK"/>
</dbReference>
<evidence type="ECO:0000256" key="1">
    <source>
        <dbReference type="ARBA" id="ARBA00004496"/>
    </source>
</evidence>
<dbReference type="InterPro" id="IPR017441">
    <property type="entry name" value="Protein_kinase_ATP_BS"/>
</dbReference>
<dbReference type="RefSeq" id="XP_014672622.1">
    <property type="nucleotide sequence ID" value="XM_014817136.1"/>
</dbReference>
<keyword evidence="2" id="KW-0963">Cytoplasm</keyword>
<organism evidence="11 13">
    <name type="scientific">Priapulus caudatus</name>
    <name type="common">Priapulid worm</name>
    <dbReference type="NCBI Taxonomy" id="37621"/>
    <lineage>
        <taxon>Eukaryota</taxon>
        <taxon>Metazoa</taxon>
        <taxon>Ecdysozoa</taxon>
        <taxon>Scalidophora</taxon>
        <taxon>Priapulida</taxon>
        <taxon>Priapulimorpha</taxon>
        <taxon>Priapulimorphida</taxon>
        <taxon>Priapulidae</taxon>
        <taxon>Priapulus</taxon>
    </lineage>
</organism>
<evidence type="ECO:0000259" key="9">
    <source>
        <dbReference type="PROSITE" id="PS50011"/>
    </source>
</evidence>
<dbReference type="InterPro" id="IPR041309">
    <property type="entry name" value="TBK1_CC1"/>
</dbReference>
<dbReference type="Gene3D" id="3.30.200.20">
    <property type="entry name" value="Phosphorylase Kinase, domain 1"/>
    <property type="match status" value="1"/>
</dbReference>
<sequence>MAHQVQCSVNYIWSTGDILGQGSTGVVYRGYQKMTGDPVAVKTFNSGSHLRTQEVQMREFEIIRKVNHKNVVRLLSIEKERMVGDRVIVMELCGGGSLHSMLEVPENAFGLPEEEFLLVLEHIAAAMKHLRDHNLVHRDLKPGNIMRMIGNDGRSIYKLVDFGAARELEDEEHFVSLYGTEEYLHPDMYERALLRKCKDKTFGVSVDLWSIGVTLYHVATGALPFRPYGGRANQETMHTITSSKATGVISGVQHKEGGEIEWSQRLPDTCQLSGGLQALVLPLLAKLLEARPTLEWKFDAFFETVNLIVGKMSLDIFEMGACRFLKVYIEPDARLETLKEHIDAQTTIPSDQQLLIHDNRLLRDLVTSDSSVSSYPQCSESNPLVVYDLRIDLPPERLSDLHIPSISTFHEETVLDADYVSARQMSALACFARVATERCLRQQNLLREGSVMLMVILTVMLREAVENLKYFTEMCKCLEKRIDQFMSSHKRTLCVLETTYNVSNTNDRDSTTRSLTDIVYGKKQSAMTLITNMGQLNEKVESMKSQLLEGNALQQSWQTETMPAPVKNGVPELEIIIKEASPILLRFKGERRLKVLSPHDGFVHRYEKLRLIRFAHSIPEHINHSLAARKELHSKFSTWSREALQHMLQVDALRRELSTLEDMFTANDGSLDQAQIAVR</sequence>
<dbReference type="PROSITE" id="PS00107">
    <property type="entry name" value="PROTEIN_KINASE_ATP"/>
    <property type="match status" value="1"/>
</dbReference>
<evidence type="ECO:0000256" key="7">
    <source>
        <dbReference type="ARBA" id="ARBA00022840"/>
    </source>
</evidence>
<evidence type="ECO:0000256" key="6">
    <source>
        <dbReference type="ARBA" id="ARBA00022777"/>
    </source>
</evidence>
<evidence type="ECO:0000313" key="12">
    <source>
        <dbReference type="RefSeq" id="XP_014672621.1"/>
    </source>
</evidence>
<dbReference type="PROSITE" id="PS50053">
    <property type="entry name" value="UBIQUITIN_2"/>
    <property type="match status" value="1"/>
</dbReference>
<protein>
    <submittedName>
        <fullName evidence="12 13">Serine/threonine-protein kinase TBK1-like</fullName>
    </submittedName>
</protein>
<dbReference type="PANTHER" id="PTHR22969:SF15">
    <property type="entry name" value="FI05319P"/>
    <property type="match status" value="1"/>
</dbReference>
<keyword evidence="5 8" id="KW-0547">Nucleotide-binding</keyword>
<dbReference type="Proteomes" id="UP000695022">
    <property type="component" value="Unplaced"/>
</dbReference>